<keyword evidence="2" id="KW-1003">Cell membrane</keyword>
<dbReference type="AlphaFoldDB" id="A0A348WIS7"/>
<feature type="transmembrane region" description="Helical" evidence="6">
    <location>
        <begin position="400"/>
        <end position="427"/>
    </location>
</feature>
<name>A0A348WIS7_9RHOB</name>
<feature type="transmembrane region" description="Helical" evidence="6">
    <location>
        <begin position="366"/>
        <end position="388"/>
    </location>
</feature>
<comment type="caution">
    <text evidence="8">The sequence shown here is derived from an EMBL/GenBank/DDBJ whole genome shotgun (WGS) entry which is preliminary data.</text>
</comment>
<comment type="subcellular location">
    <subcellularLocation>
        <location evidence="1">Cell membrane</location>
        <topology evidence="1">Multi-pass membrane protein</topology>
    </subcellularLocation>
</comment>
<feature type="domain" description="ABC3 transporter permease C-terminal" evidence="7">
    <location>
        <begin position="320"/>
        <end position="428"/>
    </location>
</feature>
<evidence type="ECO:0000256" key="2">
    <source>
        <dbReference type="ARBA" id="ARBA00022475"/>
    </source>
</evidence>
<dbReference type="EMBL" id="DMVW01000205">
    <property type="protein sequence ID" value="HAR54439.1"/>
    <property type="molecule type" value="Genomic_DNA"/>
</dbReference>
<dbReference type="InterPro" id="IPR038766">
    <property type="entry name" value="Membrane_comp_ABC_pdt"/>
</dbReference>
<dbReference type="PANTHER" id="PTHR30287:SF1">
    <property type="entry name" value="INNER MEMBRANE PROTEIN"/>
    <property type="match status" value="1"/>
</dbReference>
<keyword evidence="4 6" id="KW-1133">Transmembrane helix</keyword>
<evidence type="ECO:0000256" key="5">
    <source>
        <dbReference type="ARBA" id="ARBA00023136"/>
    </source>
</evidence>
<feature type="non-terminal residue" evidence="8">
    <location>
        <position position="1"/>
    </location>
</feature>
<evidence type="ECO:0000256" key="1">
    <source>
        <dbReference type="ARBA" id="ARBA00004651"/>
    </source>
</evidence>
<keyword evidence="3 6" id="KW-0812">Transmembrane</keyword>
<sequence length="439" mass="45832">YLATIAGATALLVLLAALFSGNWRLTVWTAGGIAGALLLLTLAGLAIERLAARARPLARRRPALLWALGAIGGPGRSALPVVLSLGLGLSVLAAVGQIDGNLRSAIRQDLPDKAPAFFFVDIQKDQMQAFRQRLDRDPAVDRIDSAPMLRGIITRINGQPAREVAGDHWVLNGDRGISYADALPDRTRLTQGSWWSEEYSGAPQLSFAAEEAAEMGLSLGDEITVNILGRDITATLTSLREVDFSTAGMGFIMVMNPAALEAAPHSFIATVYATPEAEPAILHDISDAMPNVTAIRVRDAIDRVSGLLAGLAAATAWGAAATLVTGFLVLIGAAAADQRNRIFEAAVLRTLGAGRGRILASHALRAALLGAAAGAVAILAGILGGWAVSHFVMHTGFAVIWPSALIIVVAGVGVTLLAGLGFAWAPLKARPARVLRAQE</sequence>
<proteinExistence type="predicted"/>
<dbReference type="Pfam" id="PF02687">
    <property type="entry name" value="FtsX"/>
    <property type="match status" value="1"/>
</dbReference>
<evidence type="ECO:0000313" key="9">
    <source>
        <dbReference type="Proteomes" id="UP000264719"/>
    </source>
</evidence>
<keyword evidence="5 6" id="KW-0472">Membrane</keyword>
<evidence type="ECO:0000256" key="4">
    <source>
        <dbReference type="ARBA" id="ARBA00022989"/>
    </source>
</evidence>
<gene>
    <name evidence="8" type="ORF">DCS45_21575</name>
</gene>
<dbReference type="InterPro" id="IPR003838">
    <property type="entry name" value="ABC3_permease_C"/>
</dbReference>
<dbReference type="GO" id="GO:0005886">
    <property type="term" value="C:plasma membrane"/>
    <property type="evidence" value="ECO:0007669"/>
    <property type="project" value="UniProtKB-SubCell"/>
</dbReference>
<organism evidence="8 9">
    <name type="scientific">Roseovarius nubinhibens</name>
    <dbReference type="NCBI Taxonomy" id="314263"/>
    <lineage>
        <taxon>Bacteria</taxon>
        <taxon>Pseudomonadati</taxon>
        <taxon>Pseudomonadota</taxon>
        <taxon>Alphaproteobacteria</taxon>
        <taxon>Rhodobacterales</taxon>
        <taxon>Roseobacteraceae</taxon>
        <taxon>Roseovarius</taxon>
    </lineage>
</organism>
<dbReference type="PANTHER" id="PTHR30287">
    <property type="entry name" value="MEMBRANE COMPONENT OF PREDICTED ABC SUPERFAMILY METABOLITE UPTAKE TRANSPORTER"/>
    <property type="match status" value="1"/>
</dbReference>
<evidence type="ECO:0000256" key="3">
    <source>
        <dbReference type="ARBA" id="ARBA00022692"/>
    </source>
</evidence>
<protein>
    <submittedName>
        <fullName evidence="8">Drug:proton antiporter</fullName>
    </submittedName>
</protein>
<evidence type="ECO:0000256" key="6">
    <source>
        <dbReference type="SAM" id="Phobius"/>
    </source>
</evidence>
<reference evidence="8 9" key="1">
    <citation type="journal article" date="2018" name="Nat. Biotechnol.">
        <title>A standardized bacterial taxonomy based on genome phylogeny substantially revises the tree of life.</title>
        <authorList>
            <person name="Parks D.H."/>
            <person name="Chuvochina M."/>
            <person name="Waite D.W."/>
            <person name="Rinke C."/>
            <person name="Skarshewski A."/>
            <person name="Chaumeil P.A."/>
            <person name="Hugenholtz P."/>
        </authorList>
    </citation>
    <scope>NUCLEOTIDE SEQUENCE [LARGE SCALE GENOMIC DNA]</scope>
    <source>
        <strain evidence="8">UBA9169</strain>
    </source>
</reference>
<dbReference type="Proteomes" id="UP000264719">
    <property type="component" value="Unassembled WGS sequence"/>
</dbReference>
<feature type="transmembrane region" description="Helical" evidence="6">
    <location>
        <begin position="30"/>
        <end position="51"/>
    </location>
</feature>
<evidence type="ECO:0000259" key="7">
    <source>
        <dbReference type="Pfam" id="PF02687"/>
    </source>
</evidence>
<feature type="transmembrane region" description="Helical" evidence="6">
    <location>
        <begin position="307"/>
        <end position="331"/>
    </location>
</feature>
<evidence type="ECO:0000313" key="8">
    <source>
        <dbReference type="EMBL" id="HAR54439.1"/>
    </source>
</evidence>
<accession>A0A348WIS7</accession>